<evidence type="ECO:0000313" key="5">
    <source>
        <dbReference type="EMBL" id="AGW13614.1"/>
    </source>
</evidence>
<keyword evidence="6" id="KW-1185">Reference proteome</keyword>
<feature type="transmembrane region" description="Helical" evidence="4">
    <location>
        <begin position="201"/>
        <end position="226"/>
    </location>
</feature>
<evidence type="ECO:0000256" key="4">
    <source>
        <dbReference type="SAM" id="Phobius"/>
    </source>
</evidence>
<reference evidence="5 6" key="1">
    <citation type="journal article" date="2013" name="J. Bacteriol.">
        <title>Roles of HynAB and Ech, the only two hydrogenases found in the model sulfate reducer Desulfovibrio gigas.</title>
        <authorList>
            <person name="Morais-Silva F.O."/>
            <person name="Santos C.I."/>
            <person name="Rodrigues R."/>
            <person name="Pereira I.A."/>
            <person name="Rodrigues-Pousada C."/>
        </authorList>
    </citation>
    <scope>NUCLEOTIDE SEQUENCE [LARGE SCALE GENOMIC DNA]</scope>
    <source>
        <strain evidence="6">ATCC 19364 / DSM 1382 / NCIMB 9332 / VKM B-1759</strain>
    </source>
</reference>
<feature type="transmembrane region" description="Helical" evidence="4">
    <location>
        <begin position="266"/>
        <end position="284"/>
    </location>
</feature>
<dbReference type="eggNOG" id="COG2814">
    <property type="taxonomic scope" value="Bacteria"/>
</dbReference>
<dbReference type="AlphaFoldDB" id="T2GBS7"/>
<feature type="transmembrane region" description="Helical" evidence="4">
    <location>
        <begin position="324"/>
        <end position="347"/>
    </location>
</feature>
<reference evidence="6" key="2">
    <citation type="submission" date="2013-07" db="EMBL/GenBank/DDBJ databases">
        <authorList>
            <person name="Morais-Silva F.O."/>
            <person name="Rezende A.M."/>
            <person name="Pimentel C."/>
            <person name="Resende D.M."/>
            <person name="Santos C.I."/>
            <person name="Clemente C."/>
            <person name="de Oliveira L.M."/>
            <person name="da Silva S.M."/>
            <person name="Costa D.A."/>
            <person name="Varela-Raposo A."/>
            <person name="Horacio E.C.A."/>
            <person name="Matos M."/>
            <person name="Flores O."/>
            <person name="Ruiz J.C."/>
            <person name="Rodrigues-Pousada C."/>
        </authorList>
    </citation>
    <scope>NUCLEOTIDE SEQUENCE [LARGE SCALE GENOMIC DNA]</scope>
    <source>
        <strain evidence="6">ATCC 19364 / DSM 1382 / NCIMB 9332 / VKM B-1759</strain>
    </source>
</reference>
<dbReference type="Pfam" id="PF07690">
    <property type="entry name" value="MFS_1"/>
    <property type="match status" value="1"/>
</dbReference>
<feature type="transmembrane region" description="Helical" evidence="4">
    <location>
        <begin position="232"/>
        <end position="254"/>
    </location>
</feature>
<dbReference type="RefSeq" id="WP_021760495.1">
    <property type="nucleotide sequence ID" value="NC_022444.1"/>
</dbReference>
<evidence type="ECO:0000256" key="3">
    <source>
        <dbReference type="ARBA" id="ARBA00023136"/>
    </source>
</evidence>
<dbReference type="OrthoDB" id="9774288at2"/>
<dbReference type="PATRIC" id="fig|1121448.10.peg.1787"/>
<proteinExistence type="predicted"/>
<keyword evidence="1 4" id="KW-0812">Transmembrane</keyword>
<dbReference type="InterPro" id="IPR011701">
    <property type="entry name" value="MFS"/>
</dbReference>
<feature type="transmembrane region" description="Helical" evidence="4">
    <location>
        <begin position="74"/>
        <end position="90"/>
    </location>
</feature>
<dbReference type="HOGENOM" id="CLU_057648_0_0_7"/>
<dbReference type="Gene3D" id="1.20.1250.20">
    <property type="entry name" value="MFS general substrate transporter like domains"/>
    <property type="match status" value="2"/>
</dbReference>
<sequence>MTPPQQRMYRFLMVTSIAATIGMMGWVTLLSNFAVESAGLGPLEIGITQSIREIPGFLSLLVIYLLLVLTEHRAAALSILVMGLGVSITGYLPSFWGVVCSTLIMSTGFHFFEPLNQSLSLQYFSLEAAPIMLSRLRAAMALANIGVGGVIFALSGWLGYPTLFLLIGAVVTGIGVWAVLQDPSDKSMPPQHKKMLFRWKYWLYYALTFLSGSRRQIFMVFATFLLVKKFELSLMAISGLFMVNNIIAWAVNPVIGRMINRYGERALLTVEYSTLIVVFLGYSYTESPYVAGALFIMDHLAFNFVVCIRTYLQKIADRPDIAPSSAVGFTINHIAAVVIPALGGWLWTIDYHIPFLAGAVMAAISLVLSQFVRTPGPVAATAEGRASP</sequence>
<dbReference type="InterPro" id="IPR036259">
    <property type="entry name" value="MFS_trans_sf"/>
</dbReference>
<feature type="transmembrane region" description="Helical" evidence="4">
    <location>
        <begin position="290"/>
        <end position="312"/>
    </location>
</feature>
<keyword evidence="3 4" id="KW-0472">Membrane</keyword>
<evidence type="ECO:0000313" key="6">
    <source>
        <dbReference type="Proteomes" id="UP000016587"/>
    </source>
</evidence>
<protein>
    <submittedName>
        <fullName evidence="5">Putative major facilitator superfamily protein</fullName>
    </submittedName>
</protein>
<feature type="transmembrane region" description="Helical" evidence="4">
    <location>
        <begin position="12"/>
        <end position="35"/>
    </location>
</feature>
<dbReference type="EMBL" id="CP006585">
    <property type="protein sequence ID" value="AGW13614.1"/>
    <property type="molecule type" value="Genomic_DNA"/>
</dbReference>
<organism evidence="5 6">
    <name type="scientific">Megalodesulfovibrio gigas (strain ATCC 19364 / DSM 1382 / NCIMB 9332 / VKM B-1759)</name>
    <name type="common">Desulfovibrio gigas</name>
    <dbReference type="NCBI Taxonomy" id="1121448"/>
    <lineage>
        <taxon>Bacteria</taxon>
        <taxon>Pseudomonadati</taxon>
        <taxon>Thermodesulfobacteriota</taxon>
        <taxon>Desulfovibrionia</taxon>
        <taxon>Desulfovibrionales</taxon>
        <taxon>Desulfovibrionaceae</taxon>
        <taxon>Megalodesulfovibrio</taxon>
    </lineage>
</organism>
<dbReference type="GO" id="GO:0022857">
    <property type="term" value="F:transmembrane transporter activity"/>
    <property type="evidence" value="ECO:0007669"/>
    <property type="project" value="InterPro"/>
</dbReference>
<keyword evidence="2 4" id="KW-1133">Transmembrane helix</keyword>
<feature type="transmembrane region" description="Helical" evidence="4">
    <location>
        <begin position="163"/>
        <end position="180"/>
    </location>
</feature>
<evidence type="ECO:0000256" key="2">
    <source>
        <dbReference type="ARBA" id="ARBA00022989"/>
    </source>
</evidence>
<accession>T2GBS7</accession>
<evidence type="ECO:0000256" key="1">
    <source>
        <dbReference type="ARBA" id="ARBA00022692"/>
    </source>
</evidence>
<feature type="transmembrane region" description="Helical" evidence="4">
    <location>
        <begin position="47"/>
        <end position="67"/>
    </location>
</feature>
<feature type="transmembrane region" description="Helical" evidence="4">
    <location>
        <begin position="353"/>
        <end position="372"/>
    </location>
</feature>
<dbReference type="STRING" id="1121448.DGI_1819"/>
<name>T2GBS7_MEGG1</name>
<gene>
    <name evidence="5" type="ORF">DGI_1819</name>
</gene>
<dbReference type="KEGG" id="dgg:DGI_1819"/>
<dbReference type="SUPFAM" id="SSF103473">
    <property type="entry name" value="MFS general substrate transporter"/>
    <property type="match status" value="1"/>
</dbReference>
<dbReference type="Proteomes" id="UP000016587">
    <property type="component" value="Chromosome"/>
</dbReference>